<accession>A0A428S088</accession>
<comment type="caution">
    <text evidence="1">The sequence shown here is derived from an EMBL/GenBank/DDBJ whole genome shotgun (WGS) entry which is preliminary data.</text>
</comment>
<proteinExistence type="predicted"/>
<gene>
    <name evidence="1" type="ORF">CDV31_016871</name>
</gene>
<keyword evidence="2" id="KW-1185">Reference proteome</keyword>
<name>A0A428S088_9HYPO</name>
<dbReference type="Proteomes" id="UP000288429">
    <property type="component" value="Unassembled WGS sequence"/>
</dbReference>
<evidence type="ECO:0000313" key="1">
    <source>
        <dbReference type="EMBL" id="RSL83103.1"/>
    </source>
</evidence>
<evidence type="ECO:0000313" key="2">
    <source>
        <dbReference type="Proteomes" id="UP000288429"/>
    </source>
</evidence>
<dbReference type="AlphaFoldDB" id="A0A428S088"/>
<protein>
    <submittedName>
        <fullName evidence="1">Uncharacterized protein</fullName>
    </submittedName>
</protein>
<organism evidence="1 2">
    <name type="scientific">Fusarium ambrosium</name>
    <dbReference type="NCBI Taxonomy" id="131363"/>
    <lineage>
        <taxon>Eukaryota</taxon>
        <taxon>Fungi</taxon>
        <taxon>Dikarya</taxon>
        <taxon>Ascomycota</taxon>
        <taxon>Pezizomycotina</taxon>
        <taxon>Sordariomycetes</taxon>
        <taxon>Hypocreomycetidae</taxon>
        <taxon>Hypocreales</taxon>
        <taxon>Nectriaceae</taxon>
        <taxon>Fusarium</taxon>
        <taxon>Fusarium solani species complex</taxon>
    </lineage>
</organism>
<sequence length="77" mass="8336">MAVGRTCVPVRRKIYNNNNNNNNNHPQFDPGHVQQVASGSDYCLGLATCVATSYPNANTVAFFKPFGHLQPAGVEDS</sequence>
<dbReference type="EMBL" id="NIZV01000667">
    <property type="protein sequence ID" value="RSL83103.1"/>
    <property type="molecule type" value="Genomic_DNA"/>
</dbReference>
<reference evidence="1 2" key="1">
    <citation type="submission" date="2017-06" db="EMBL/GenBank/DDBJ databases">
        <title>Cmopartive genomic analysis of Ambrosia Fusariam Clade fungi.</title>
        <authorList>
            <person name="Stajich J.E."/>
            <person name="Carrillo J."/>
            <person name="Kijimoto T."/>
            <person name="Eskalen A."/>
            <person name="O'Donnell K."/>
            <person name="Kasson M."/>
        </authorList>
    </citation>
    <scope>NUCLEOTIDE SEQUENCE [LARGE SCALE GENOMIC DNA]</scope>
    <source>
        <strain evidence="1 2">NRRL 20438</strain>
    </source>
</reference>